<proteinExistence type="predicted"/>
<dbReference type="RefSeq" id="WP_380748339.1">
    <property type="nucleotide sequence ID" value="NZ_JBHSRF010000007.1"/>
</dbReference>
<comment type="caution">
    <text evidence="1">The sequence shown here is derived from an EMBL/GenBank/DDBJ whole genome shotgun (WGS) entry which is preliminary data.</text>
</comment>
<accession>A0ABW1ND14</accession>
<sequence length="257" mass="28798">MSTEPTPPAEDIPFEARLAGVRPGQVWADADPRNAGRTVRIDSVDSRHAFYTVLTNSTKAQDDIDRGGGHFTDTRGRKSRILLHRMKPTSRGFRLIQDAPEAQRDLLAKLRIPVTTANPDDAYVVAFHGAEPGASPTWPTDDEAYMIASHLEFLLTQRDPCFIPIERAQPPGRPYDLDRARGTVVLHKYGPDDWAYRRSGWAHGHLYLPPSNRQTPQLLVTVLDRTLKDIGEPWPAWQEWKTAHPEVFAAPEAPDAS</sequence>
<keyword evidence="2" id="KW-1185">Reference proteome</keyword>
<evidence type="ECO:0000313" key="1">
    <source>
        <dbReference type="EMBL" id="MFC6080981.1"/>
    </source>
</evidence>
<organism evidence="1 2">
    <name type="scientific">Sphaerisporangium aureirubrum</name>
    <dbReference type="NCBI Taxonomy" id="1544736"/>
    <lineage>
        <taxon>Bacteria</taxon>
        <taxon>Bacillati</taxon>
        <taxon>Actinomycetota</taxon>
        <taxon>Actinomycetes</taxon>
        <taxon>Streptosporangiales</taxon>
        <taxon>Streptosporangiaceae</taxon>
        <taxon>Sphaerisporangium</taxon>
    </lineage>
</organism>
<protein>
    <submittedName>
        <fullName evidence="1">Uncharacterized protein</fullName>
    </submittedName>
</protein>
<reference evidence="2" key="1">
    <citation type="journal article" date="2019" name="Int. J. Syst. Evol. Microbiol.">
        <title>The Global Catalogue of Microorganisms (GCM) 10K type strain sequencing project: providing services to taxonomists for standard genome sequencing and annotation.</title>
        <authorList>
            <consortium name="The Broad Institute Genomics Platform"/>
            <consortium name="The Broad Institute Genome Sequencing Center for Infectious Disease"/>
            <person name="Wu L."/>
            <person name="Ma J."/>
        </authorList>
    </citation>
    <scope>NUCLEOTIDE SEQUENCE [LARGE SCALE GENOMIC DNA]</scope>
    <source>
        <strain evidence="2">JCM 30346</strain>
    </source>
</reference>
<dbReference type="Proteomes" id="UP001596137">
    <property type="component" value="Unassembled WGS sequence"/>
</dbReference>
<dbReference type="EMBL" id="JBHSRF010000007">
    <property type="protein sequence ID" value="MFC6080981.1"/>
    <property type="molecule type" value="Genomic_DNA"/>
</dbReference>
<name>A0ABW1ND14_9ACTN</name>
<gene>
    <name evidence="1" type="ORF">ACFP1K_07400</name>
</gene>
<evidence type="ECO:0000313" key="2">
    <source>
        <dbReference type="Proteomes" id="UP001596137"/>
    </source>
</evidence>